<comment type="caution">
    <text evidence="2">The sequence shown here is derived from an EMBL/GenBank/DDBJ whole genome shotgun (WGS) entry which is preliminary data.</text>
</comment>
<evidence type="ECO:0000313" key="3">
    <source>
        <dbReference type="Proteomes" id="UP001501638"/>
    </source>
</evidence>
<keyword evidence="3" id="KW-1185">Reference proteome</keyword>
<dbReference type="Proteomes" id="UP001501638">
    <property type="component" value="Unassembled WGS sequence"/>
</dbReference>
<evidence type="ECO:0000256" key="1">
    <source>
        <dbReference type="SAM" id="MobiDB-lite"/>
    </source>
</evidence>
<name>A0ABP5WM31_9ACTN</name>
<proteinExistence type="predicted"/>
<reference evidence="3" key="1">
    <citation type="journal article" date="2019" name="Int. J. Syst. Evol. Microbiol.">
        <title>The Global Catalogue of Microorganisms (GCM) 10K type strain sequencing project: providing services to taxonomists for standard genome sequencing and annotation.</title>
        <authorList>
            <consortium name="The Broad Institute Genomics Platform"/>
            <consortium name="The Broad Institute Genome Sequencing Center for Infectious Disease"/>
            <person name="Wu L."/>
            <person name="Ma J."/>
        </authorList>
    </citation>
    <scope>NUCLEOTIDE SEQUENCE [LARGE SCALE GENOMIC DNA]</scope>
    <source>
        <strain evidence="3">JCM 6305</strain>
    </source>
</reference>
<dbReference type="EMBL" id="BAAASZ010000006">
    <property type="protein sequence ID" value="GAA2428286.1"/>
    <property type="molecule type" value="Genomic_DNA"/>
</dbReference>
<protein>
    <recommendedName>
        <fullName evidence="4">Secreted protein</fullName>
    </recommendedName>
</protein>
<sequence>MAVVLFFLVCRAVPGAAGCRSPAVRLWTAGVVDGWDRPARSGRASRTAPASSPGRGARGPYGGGGIGGMVGTGERTGAMAVRRYTAMP</sequence>
<evidence type="ECO:0000313" key="2">
    <source>
        <dbReference type="EMBL" id="GAA2428286.1"/>
    </source>
</evidence>
<organism evidence="2 3">
    <name type="scientific">Streptomyces macrosporus</name>
    <dbReference type="NCBI Taxonomy" id="44032"/>
    <lineage>
        <taxon>Bacteria</taxon>
        <taxon>Bacillati</taxon>
        <taxon>Actinomycetota</taxon>
        <taxon>Actinomycetes</taxon>
        <taxon>Kitasatosporales</taxon>
        <taxon>Streptomycetaceae</taxon>
        <taxon>Streptomyces</taxon>
    </lineage>
</organism>
<feature type="compositionally biased region" description="Gly residues" evidence="1">
    <location>
        <begin position="56"/>
        <end position="71"/>
    </location>
</feature>
<accession>A0ABP5WM31</accession>
<gene>
    <name evidence="2" type="ORF">GCM10010405_08630</name>
</gene>
<evidence type="ECO:0008006" key="4">
    <source>
        <dbReference type="Google" id="ProtNLM"/>
    </source>
</evidence>
<feature type="region of interest" description="Disordered" evidence="1">
    <location>
        <begin position="34"/>
        <end position="72"/>
    </location>
</feature>